<proteinExistence type="predicted"/>
<name>A0A5B7J664_PORTR</name>
<organism evidence="1 2">
    <name type="scientific">Portunus trituberculatus</name>
    <name type="common">Swimming crab</name>
    <name type="synonym">Neptunus trituberculatus</name>
    <dbReference type="NCBI Taxonomy" id="210409"/>
    <lineage>
        <taxon>Eukaryota</taxon>
        <taxon>Metazoa</taxon>
        <taxon>Ecdysozoa</taxon>
        <taxon>Arthropoda</taxon>
        <taxon>Crustacea</taxon>
        <taxon>Multicrustacea</taxon>
        <taxon>Malacostraca</taxon>
        <taxon>Eumalacostraca</taxon>
        <taxon>Eucarida</taxon>
        <taxon>Decapoda</taxon>
        <taxon>Pleocyemata</taxon>
        <taxon>Brachyura</taxon>
        <taxon>Eubrachyura</taxon>
        <taxon>Portunoidea</taxon>
        <taxon>Portunidae</taxon>
        <taxon>Portuninae</taxon>
        <taxon>Portunus</taxon>
    </lineage>
</organism>
<dbReference type="OrthoDB" id="2102561at2759"/>
<accession>A0A5B7J664</accession>
<dbReference type="AlphaFoldDB" id="A0A5B7J664"/>
<evidence type="ECO:0000313" key="1">
    <source>
        <dbReference type="EMBL" id="MPC89993.1"/>
    </source>
</evidence>
<protein>
    <submittedName>
        <fullName evidence="1">D-beta-hydroxybutyrate dehydrogenase, mitochondrial</fullName>
    </submittedName>
</protein>
<evidence type="ECO:0000313" key="2">
    <source>
        <dbReference type="Proteomes" id="UP000324222"/>
    </source>
</evidence>
<dbReference type="Proteomes" id="UP000324222">
    <property type="component" value="Unassembled WGS sequence"/>
</dbReference>
<gene>
    <name evidence="1" type="primary">Bdh1_1</name>
    <name evidence="1" type="ORF">E2C01_084959</name>
</gene>
<dbReference type="EMBL" id="VSRR010082872">
    <property type="protein sequence ID" value="MPC89993.1"/>
    <property type="molecule type" value="Genomic_DNA"/>
</dbReference>
<comment type="caution">
    <text evidence="1">The sequence shown here is derived from an EMBL/GenBank/DDBJ whole genome shotgun (WGS) entry which is preliminary data.</text>
</comment>
<keyword evidence="2" id="KW-1185">Reference proteome</keyword>
<dbReference type="PANTHER" id="PTHR43313:SF36">
    <property type="entry name" value="D-BETA-HYDROXYBUTYRATE DEHYDROGENASE, MITOCHONDRIAL"/>
    <property type="match status" value="1"/>
</dbReference>
<dbReference type="GO" id="GO:0016491">
    <property type="term" value="F:oxidoreductase activity"/>
    <property type="evidence" value="ECO:0007669"/>
    <property type="project" value="TreeGrafter"/>
</dbReference>
<dbReference type="PANTHER" id="PTHR43313">
    <property type="entry name" value="SHORT-CHAIN DEHYDROGENASE/REDUCTASE FAMILY 9C"/>
    <property type="match status" value="1"/>
</dbReference>
<reference evidence="1 2" key="1">
    <citation type="submission" date="2019-05" db="EMBL/GenBank/DDBJ databases">
        <title>Another draft genome of Portunus trituberculatus and its Hox gene families provides insights of decapod evolution.</title>
        <authorList>
            <person name="Jeong J.-H."/>
            <person name="Song I."/>
            <person name="Kim S."/>
            <person name="Choi T."/>
            <person name="Kim D."/>
            <person name="Ryu S."/>
            <person name="Kim W."/>
        </authorList>
    </citation>
    <scope>NUCLEOTIDE SEQUENCE [LARGE SCALE GENOMIC DNA]</scope>
    <source>
        <tissue evidence="1">Muscle</tissue>
    </source>
</reference>
<dbReference type="GO" id="GO:0008202">
    <property type="term" value="P:steroid metabolic process"/>
    <property type="evidence" value="ECO:0007669"/>
    <property type="project" value="TreeGrafter"/>
</dbReference>
<sequence length="71" mass="8137">MRSWGVHVSIIEPGNFIAGTSIFTEASIREMAAKMWDSMDPEVKADYGRERFEARVKLMKSYATSGVFLWF</sequence>